<evidence type="ECO:0000256" key="2">
    <source>
        <dbReference type="ARBA" id="ARBA00022475"/>
    </source>
</evidence>
<feature type="binding site" evidence="12">
    <location>
        <position position="77"/>
    </location>
    <ligand>
        <name>Na(+)</name>
        <dbReference type="ChEBI" id="CHEBI:29101"/>
        <note>structural</note>
    </ligand>
</feature>
<comment type="subcellular location">
    <subcellularLocation>
        <location evidence="1 12">Cell membrane</location>
        <topology evidence="1 12">Multi-pass membrane protein</topology>
    </subcellularLocation>
</comment>
<dbReference type="GO" id="GO:0140114">
    <property type="term" value="P:cellular detoxification of fluoride"/>
    <property type="evidence" value="ECO:0007669"/>
    <property type="project" value="UniProtKB-UniRule"/>
</dbReference>
<keyword evidence="7 12" id="KW-0406">Ion transport</keyword>
<keyword evidence="9 12" id="KW-0407">Ion channel</keyword>
<evidence type="ECO:0000313" key="13">
    <source>
        <dbReference type="EMBL" id="SFB00462.1"/>
    </source>
</evidence>
<dbReference type="NCBIfam" id="TIGR00494">
    <property type="entry name" value="crcB"/>
    <property type="match status" value="1"/>
</dbReference>
<protein>
    <recommendedName>
        <fullName evidence="12">Fluoride-specific ion channel FluC</fullName>
    </recommendedName>
</protein>
<dbReference type="Proteomes" id="UP000198796">
    <property type="component" value="Unassembled WGS sequence"/>
</dbReference>
<dbReference type="GO" id="GO:0005886">
    <property type="term" value="C:plasma membrane"/>
    <property type="evidence" value="ECO:0007669"/>
    <property type="project" value="UniProtKB-SubCell"/>
</dbReference>
<feature type="transmembrane region" description="Helical" evidence="12">
    <location>
        <begin position="39"/>
        <end position="57"/>
    </location>
</feature>
<keyword evidence="12" id="KW-0813">Transport</keyword>
<dbReference type="GO" id="GO:0062054">
    <property type="term" value="F:fluoride channel activity"/>
    <property type="evidence" value="ECO:0007669"/>
    <property type="project" value="UniProtKB-UniRule"/>
</dbReference>
<comment type="function">
    <text evidence="12">Fluoride-specific ion channel. Important for reducing fluoride concentration in the cell, thus reducing its toxicity.</text>
</comment>
<evidence type="ECO:0000256" key="11">
    <source>
        <dbReference type="ARBA" id="ARBA00035585"/>
    </source>
</evidence>
<keyword evidence="8 12" id="KW-0472">Membrane</keyword>
<evidence type="ECO:0000256" key="7">
    <source>
        <dbReference type="ARBA" id="ARBA00023065"/>
    </source>
</evidence>
<evidence type="ECO:0000256" key="1">
    <source>
        <dbReference type="ARBA" id="ARBA00004651"/>
    </source>
</evidence>
<evidence type="ECO:0000256" key="9">
    <source>
        <dbReference type="ARBA" id="ARBA00023303"/>
    </source>
</evidence>
<dbReference type="HAMAP" id="MF_00454">
    <property type="entry name" value="FluC"/>
    <property type="match status" value="1"/>
</dbReference>
<dbReference type="InterPro" id="IPR003691">
    <property type="entry name" value="FluC"/>
</dbReference>
<dbReference type="Pfam" id="PF02537">
    <property type="entry name" value="CRCB"/>
    <property type="match status" value="1"/>
</dbReference>
<reference evidence="13 14" key="1">
    <citation type="submission" date="2016-10" db="EMBL/GenBank/DDBJ databases">
        <authorList>
            <person name="de Groot N.N."/>
        </authorList>
    </citation>
    <scope>NUCLEOTIDE SEQUENCE [LARGE SCALE GENOMIC DNA]</scope>
    <source>
        <strain evidence="13 14">DSM 29316</strain>
    </source>
</reference>
<evidence type="ECO:0000256" key="6">
    <source>
        <dbReference type="ARBA" id="ARBA00023053"/>
    </source>
</evidence>
<dbReference type="RefSeq" id="WP_092064703.1">
    <property type="nucleotide sequence ID" value="NZ_FOJU01000003.1"/>
</dbReference>
<evidence type="ECO:0000313" key="14">
    <source>
        <dbReference type="Proteomes" id="UP000198796"/>
    </source>
</evidence>
<comment type="catalytic activity">
    <reaction evidence="11">
        <text>fluoride(in) = fluoride(out)</text>
        <dbReference type="Rhea" id="RHEA:76159"/>
        <dbReference type="ChEBI" id="CHEBI:17051"/>
    </reaction>
    <physiologicalReaction direction="left-to-right" evidence="11">
        <dbReference type="Rhea" id="RHEA:76160"/>
    </physiologicalReaction>
</comment>
<feature type="transmembrane region" description="Helical" evidence="12">
    <location>
        <begin position="96"/>
        <end position="119"/>
    </location>
</feature>
<keyword evidence="3" id="KW-0997">Cell inner membrane</keyword>
<dbReference type="NCBIfam" id="NF010805">
    <property type="entry name" value="PRK14209.1"/>
    <property type="match status" value="1"/>
</dbReference>
<gene>
    <name evidence="12" type="primary">fluC</name>
    <name evidence="12" type="synonym">crcB</name>
    <name evidence="13" type="ORF">SAMN05421688_2289</name>
</gene>
<evidence type="ECO:0000256" key="10">
    <source>
        <dbReference type="ARBA" id="ARBA00035120"/>
    </source>
</evidence>
<evidence type="ECO:0000256" key="3">
    <source>
        <dbReference type="ARBA" id="ARBA00022519"/>
    </source>
</evidence>
<comment type="activity regulation">
    <text evidence="12">Na(+) is not transported, but it plays an essential structural role and its presence is essential for fluoride channel function.</text>
</comment>
<evidence type="ECO:0000256" key="12">
    <source>
        <dbReference type="HAMAP-Rule" id="MF_00454"/>
    </source>
</evidence>
<name>A0A1I0XHH6_9RHOB</name>
<sequence>MFTSLLSVAAGGAIGASLRFLSGIGIARIWGGSFPLGVLSVNVLGSFLMGVFVVVAAERGLTYLGPFVMTGLLGGFTTFSAFSLETVTLFERGEPVQAMAYVIFSILGSIAALALGILLSRGVLS</sequence>
<keyword evidence="4 12" id="KW-0812">Transmembrane</keyword>
<dbReference type="OrthoDB" id="9806299at2"/>
<keyword evidence="5 12" id="KW-1133">Transmembrane helix</keyword>
<keyword evidence="2 12" id="KW-1003">Cell membrane</keyword>
<dbReference type="STRING" id="871651.SAMN05421688_2289"/>
<dbReference type="AlphaFoldDB" id="A0A1I0XHH6"/>
<dbReference type="PANTHER" id="PTHR28259">
    <property type="entry name" value="FLUORIDE EXPORT PROTEIN 1-RELATED"/>
    <property type="match status" value="1"/>
</dbReference>
<evidence type="ECO:0000256" key="5">
    <source>
        <dbReference type="ARBA" id="ARBA00022989"/>
    </source>
</evidence>
<dbReference type="PANTHER" id="PTHR28259:SF1">
    <property type="entry name" value="FLUORIDE EXPORT PROTEIN 1-RELATED"/>
    <property type="match status" value="1"/>
</dbReference>
<accession>A0A1I0XHH6</accession>
<proteinExistence type="inferred from homology"/>
<comment type="similarity">
    <text evidence="10 12">Belongs to the fluoride channel Fluc/FEX (TC 1.A.43) family.</text>
</comment>
<organism evidence="13 14">
    <name type="scientific">Poseidonocella pacifica</name>
    <dbReference type="NCBI Taxonomy" id="871651"/>
    <lineage>
        <taxon>Bacteria</taxon>
        <taxon>Pseudomonadati</taxon>
        <taxon>Pseudomonadota</taxon>
        <taxon>Alphaproteobacteria</taxon>
        <taxon>Rhodobacterales</taxon>
        <taxon>Roseobacteraceae</taxon>
        <taxon>Poseidonocella</taxon>
    </lineage>
</organism>
<keyword evidence="6 12" id="KW-0915">Sodium</keyword>
<evidence type="ECO:0000256" key="8">
    <source>
        <dbReference type="ARBA" id="ARBA00023136"/>
    </source>
</evidence>
<keyword evidence="12" id="KW-0479">Metal-binding</keyword>
<dbReference type="EMBL" id="FOJU01000003">
    <property type="protein sequence ID" value="SFB00462.1"/>
    <property type="molecule type" value="Genomic_DNA"/>
</dbReference>
<keyword evidence="14" id="KW-1185">Reference proteome</keyword>
<feature type="binding site" evidence="12">
    <location>
        <position position="74"/>
    </location>
    <ligand>
        <name>Na(+)</name>
        <dbReference type="ChEBI" id="CHEBI:29101"/>
        <note>structural</note>
    </ligand>
</feature>
<dbReference type="GO" id="GO:0046872">
    <property type="term" value="F:metal ion binding"/>
    <property type="evidence" value="ECO:0007669"/>
    <property type="project" value="UniProtKB-KW"/>
</dbReference>
<evidence type="ECO:0000256" key="4">
    <source>
        <dbReference type="ARBA" id="ARBA00022692"/>
    </source>
</evidence>
<feature type="transmembrane region" description="Helical" evidence="12">
    <location>
        <begin position="64"/>
        <end position="84"/>
    </location>
</feature>